<proteinExistence type="predicted"/>
<feature type="signal peptide" evidence="1">
    <location>
        <begin position="1"/>
        <end position="17"/>
    </location>
</feature>
<dbReference type="KEGG" id="adl:AURDEDRAFT_129663"/>
<gene>
    <name evidence="2" type="ORF">AURDEDRAFT_129663</name>
</gene>
<keyword evidence="1" id="KW-0732">Signal</keyword>
<name>J0WTZ8_AURST</name>
<feature type="chain" id="PRO_5003741322" evidence="1">
    <location>
        <begin position="18"/>
        <end position="139"/>
    </location>
</feature>
<reference evidence="3" key="1">
    <citation type="journal article" date="2012" name="Science">
        <title>The Paleozoic origin of enzymatic lignin decomposition reconstructed from 31 fungal genomes.</title>
        <authorList>
            <person name="Floudas D."/>
            <person name="Binder M."/>
            <person name="Riley R."/>
            <person name="Barry K."/>
            <person name="Blanchette R.A."/>
            <person name="Henrissat B."/>
            <person name="Martinez A.T."/>
            <person name="Otillar R."/>
            <person name="Spatafora J.W."/>
            <person name="Yadav J.S."/>
            <person name="Aerts A."/>
            <person name="Benoit I."/>
            <person name="Boyd A."/>
            <person name="Carlson A."/>
            <person name="Copeland A."/>
            <person name="Coutinho P.M."/>
            <person name="de Vries R.P."/>
            <person name="Ferreira P."/>
            <person name="Findley K."/>
            <person name="Foster B."/>
            <person name="Gaskell J."/>
            <person name="Glotzer D."/>
            <person name="Gorecki P."/>
            <person name="Heitman J."/>
            <person name="Hesse C."/>
            <person name="Hori C."/>
            <person name="Igarashi K."/>
            <person name="Jurgens J.A."/>
            <person name="Kallen N."/>
            <person name="Kersten P."/>
            <person name="Kohler A."/>
            <person name="Kuees U."/>
            <person name="Kumar T.K.A."/>
            <person name="Kuo A."/>
            <person name="LaButti K."/>
            <person name="Larrondo L.F."/>
            <person name="Lindquist E."/>
            <person name="Ling A."/>
            <person name="Lombard V."/>
            <person name="Lucas S."/>
            <person name="Lundell T."/>
            <person name="Martin R."/>
            <person name="McLaughlin D.J."/>
            <person name="Morgenstern I."/>
            <person name="Morin E."/>
            <person name="Murat C."/>
            <person name="Nagy L.G."/>
            <person name="Nolan M."/>
            <person name="Ohm R.A."/>
            <person name="Patyshakuliyeva A."/>
            <person name="Rokas A."/>
            <person name="Ruiz-Duenas F.J."/>
            <person name="Sabat G."/>
            <person name="Salamov A."/>
            <person name="Samejima M."/>
            <person name="Schmutz J."/>
            <person name="Slot J.C."/>
            <person name="St John F."/>
            <person name="Stenlid J."/>
            <person name="Sun H."/>
            <person name="Sun S."/>
            <person name="Syed K."/>
            <person name="Tsang A."/>
            <person name="Wiebenga A."/>
            <person name="Young D."/>
            <person name="Pisabarro A."/>
            <person name="Eastwood D.C."/>
            <person name="Martin F."/>
            <person name="Cullen D."/>
            <person name="Grigoriev I.V."/>
            <person name="Hibbett D.S."/>
        </authorList>
    </citation>
    <scope>NUCLEOTIDE SEQUENCE [LARGE SCALE GENOMIC DNA]</scope>
    <source>
        <strain evidence="3">TFB10046</strain>
    </source>
</reference>
<organism evidence="2 3">
    <name type="scientific">Auricularia subglabra (strain TFB-10046 / SS5)</name>
    <name type="common">White-rot fungus</name>
    <name type="synonym">Auricularia delicata (strain TFB10046)</name>
    <dbReference type="NCBI Taxonomy" id="717982"/>
    <lineage>
        <taxon>Eukaryota</taxon>
        <taxon>Fungi</taxon>
        <taxon>Dikarya</taxon>
        <taxon>Basidiomycota</taxon>
        <taxon>Agaricomycotina</taxon>
        <taxon>Agaricomycetes</taxon>
        <taxon>Auriculariales</taxon>
        <taxon>Auriculariaceae</taxon>
        <taxon>Auricularia</taxon>
    </lineage>
</organism>
<sequence length="139" mass="14585">MRFIAVALLALASLVASVPQVTEDAVAKDPPAGCAQLPSGTVLLCTSAWNIPDVVVTAQTWHRVHHALGSIQFKETLIQNRCQSSKSYCPAGNLQGSLVKLSHDCGHAEVSKLVSTFGPSVLVRCAGFGLPGYPQCNGT</sequence>
<dbReference type="Proteomes" id="UP000006514">
    <property type="component" value="Unassembled WGS sequence"/>
</dbReference>
<dbReference type="InParanoid" id="J0WTZ8"/>
<evidence type="ECO:0000313" key="3">
    <source>
        <dbReference type="Proteomes" id="UP000006514"/>
    </source>
</evidence>
<accession>J0WTZ8</accession>
<evidence type="ECO:0000256" key="1">
    <source>
        <dbReference type="SAM" id="SignalP"/>
    </source>
</evidence>
<keyword evidence="3" id="KW-1185">Reference proteome</keyword>
<dbReference type="AlphaFoldDB" id="J0WTZ8"/>
<dbReference type="EMBL" id="JH687847">
    <property type="protein sequence ID" value="EJD37070.1"/>
    <property type="molecule type" value="Genomic_DNA"/>
</dbReference>
<evidence type="ECO:0000313" key="2">
    <source>
        <dbReference type="EMBL" id="EJD37070.1"/>
    </source>
</evidence>
<protein>
    <submittedName>
        <fullName evidence="2">Uncharacterized protein</fullName>
    </submittedName>
</protein>